<organism evidence="2 3">
    <name type="scientific">Povalibacter uvarum</name>
    <dbReference type="NCBI Taxonomy" id="732238"/>
    <lineage>
        <taxon>Bacteria</taxon>
        <taxon>Pseudomonadati</taxon>
        <taxon>Pseudomonadota</taxon>
        <taxon>Gammaproteobacteria</taxon>
        <taxon>Steroidobacterales</taxon>
        <taxon>Steroidobacteraceae</taxon>
        <taxon>Povalibacter</taxon>
    </lineage>
</organism>
<feature type="chain" id="PRO_5032729166" evidence="1">
    <location>
        <begin position="29"/>
        <end position="144"/>
    </location>
</feature>
<protein>
    <submittedName>
        <fullName evidence="2">Uncharacterized protein</fullName>
    </submittedName>
</protein>
<dbReference type="Proteomes" id="UP000588068">
    <property type="component" value="Unassembled WGS sequence"/>
</dbReference>
<accession>A0A841HRH6</accession>
<dbReference type="RefSeq" id="WP_221304374.1">
    <property type="nucleotide sequence ID" value="NZ_JACHHZ010000005.1"/>
</dbReference>
<dbReference type="AlphaFoldDB" id="A0A841HRH6"/>
<dbReference type="EMBL" id="JACHHZ010000005">
    <property type="protein sequence ID" value="MBB6095496.1"/>
    <property type="molecule type" value="Genomic_DNA"/>
</dbReference>
<proteinExistence type="predicted"/>
<name>A0A841HRH6_9GAMM</name>
<keyword evidence="3" id="KW-1185">Reference proteome</keyword>
<comment type="caution">
    <text evidence="2">The sequence shown here is derived from an EMBL/GenBank/DDBJ whole genome shotgun (WGS) entry which is preliminary data.</text>
</comment>
<sequence length="144" mass="15476">MSEPRSYSRALWALLTAATFLAAPSTQAHHAFAAEFDADQPLDLKGTVTKIKWVNPHSWLYFDVQGTDGKTTNWGVEFGAPNQLARIGLTKADVVPGTQVHIKGYRAKNGGPYGYSVVVTLADGRSFQTGGAQDAPVARSARVD</sequence>
<feature type="signal peptide" evidence="1">
    <location>
        <begin position="1"/>
        <end position="28"/>
    </location>
</feature>
<reference evidence="2 3" key="1">
    <citation type="submission" date="2020-08" db="EMBL/GenBank/DDBJ databases">
        <title>Genomic Encyclopedia of Type Strains, Phase IV (KMG-IV): sequencing the most valuable type-strain genomes for metagenomic binning, comparative biology and taxonomic classification.</title>
        <authorList>
            <person name="Goeker M."/>
        </authorList>
    </citation>
    <scope>NUCLEOTIDE SEQUENCE [LARGE SCALE GENOMIC DNA]</scope>
    <source>
        <strain evidence="2 3">DSM 26723</strain>
    </source>
</reference>
<evidence type="ECO:0000313" key="2">
    <source>
        <dbReference type="EMBL" id="MBB6095496.1"/>
    </source>
</evidence>
<gene>
    <name evidence="2" type="ORF">HNQ60_004386</name>
</gene>
<evidence type="ECO:0000256" key="1">
    <source>
        <dbReference type="SAM" id="SignalP"/>
    </source>
</evidence>
<keyword evidence="1" id="KW-0732">Signal</keyword>
<evidence type="ECO:0000313" key="3">
    <source>
        <dbReference type="Proteomes" id="UP000588068"/>
    </source>
</evidence>
<dbReference type="InterPro" id="IPR046150">
    <property type="entry name" value="DUF6152"/>
</dbReference>
<dbReference type="Pfam" id="PF19649">
    <property type="entry name" value="DUF6152"/>
    <property type="match status" value="1"/>
</dbReference>